<dbReference type="Proteomes" id="UP001375743">
    <property type="component" value="Unassembled WGS sequence"/>
</dbReference>
<reference evidence="1 2" key="1">
    <citation type="submission" date="2024-01" db="EMBL/GenBank/DDBJ databases">
        <title>Multi-omics insights into the function and evolution of sodium benzoate biodegradation pathways in Benzoatithermus flavus gen. nov., sp. nov. from hot spring.</title>
        <authorList>
            <person name="Hu C.-J."/>
            <person name="Li W.-J."/>
        </authorList>
    </citation>
    <scope>NUCLEOTIDE SEQUENCE [LARGE SCALE GENOMIC DNA]</scope>
    <source>
        <strain evidence="1 2">SYSU G07066</strain>
    </source>
</reference>
<name>A0ABU8XTM1_9PROT</name>
<gene>
    <name evidence="1" type="ORF">U1T56_14090</name>
</gene>
<sequence>MSWIALRACASFYRAGLPAPDAFAGEVIAALARAGVFRLRACLVGTMA</sequence>
<accession>A0ABU8XTM1</accession>
<dbReference type="EMBL" id="JBBLZC010000013">
    <property type="protein sequence ID" value="MEK0084289.1"/>
    <property type="molecule type" value="Genomic_DNA"/>
</dbReference>
<comment type="caution">
    <text evidence="1">The sequence shown here is derived from an EMBL/GenBank/DDBJ whole genome shotgun (WGS) entry which is preliminary data.</text>
</comment>
<evidence type="ECO:0000313" key="2">
    <source>
        <dbReference type="Proteomes" id="UP001375743"/>
    </source>
</evidence>
<proteinExistence type="predicted"/>
<evidence type="ECO:0000313" key="1">
    <source>
        <dbReference type="EMBL" id="MEK0084289.1"/>
    </source>
</evidence>
<protein>
    <submittedName>
        <fullName evidence="1">Uncharacterized protein</fullName>
    </submittedName>
</protein>
<dbReference type="RefSeq" id="WP_418160137.1">
    <property type="nucleotide sequence ID" value="NZ_JBBLZC010000013.1"/>
</dbReference>
<keyword evidence="2" id="KW-1185">Reference proteome</keyword>
<organism evidence="1 2">
    <name type="scientific">Benzoatithermus flavus</name>
    <dbReference type="NCBI Taxonomy" id="3108223"/>
    <lineage>
        <taxon>Bacteria</taxon>
        <taxon>Pseudomonadati</taxon>
        <taxon>Pseudomonadota</taxon>
        <taxon>Alphaproteobacteria</taxon>
        <taxon>Geminicoccales</taxon>
        <taxon>Geminicoccaceae</taxon>
        <taxon>Benzoatithermus</taxon>
    </lineage>
</organism>